<dbReference type="EMBL" id="BGPR01000428">
    <property type="protein sequence ID" value="GBM19673.1"/>
    <property type="molecule type" value="Genomic_DNA"/>
</dbReference>
<gene>
    <name evidence="1" type="ORF">AVEN_199844_1</name>
</gene>
<reference evidence="1 2" key="1">
    <citation type="journal article" date="2019" name="Sci. Rep.">
        <title>Orb-weaving spider Araneus ventricosus genome elucidates the spidroin gene catalogue.</title>
        <authorList>
            <person name="Kono N."/>
            <person name="Nakamura H."/>
            <person name="Ohtoshi R."/>
            <person name="Moran D.A.P."/>
            <person name="Shinohara A."/>
            <person name="Yoshida Y."/>
            <person name="Fujiwara M."/>
            <person name="Mori M."/>
            <person name="Tomita M."/>
            <person name="Arakawa K."/>
        </authorList>
    </citation>
    <scope>NUCLEOTIDE SEQUENCE [LARGE SCALE GENOMIC DNA]</scope>
</reference>
<dbReference type="AlphaFoldDB" id="A0A4Y2DS39"/>
<evidence type="ECO:0000313" key="1">
    <source>
        <dbReference type="EMBL" id="GBM19673.1"/>
    </source>
</evidence>
<keyword evidence="2" id="KW-1185">Reference proteome</keyword>
<comment type="caution">
    <text evidence="1">The sequence shown here is derived from an EMBL/GenBank/DDBJ whole genome shotgun (WGS) entry which is preliminary data.</text>
</comment>
<evidence type="ECO:0000313" key="2">
    <source>
        <dbReference type="Proteomes" id="UP000499080"/>
    </source>
</evidence>
<dbReference type="Proteomes" id="UP000499080">
    <property type="component" value="Unassembled WGS sequence"/>
</dbReference>
<sequence length="93" mass="10657">MLLERLRWFVIIRSQLHNRSSSFENRFLQRCAVYVNLVTLNLTLRVKLSATSVARKFEEEVPAQVSSLSSDHGSKLQVRPKIALTMLENGKSI</sequence>
<protein>
    <submittedName>
        <fullName evidence="1">Uncharacterized protein</fullName>
    </submittedName>
</protein>
<accession>A0A4Y2DS39</accession>
<organism evidence="1 2">
    <name type="scientific">Araneus ventricosus</name>
    <name type="common">Orbweaver spider</name>
    <name type="synonym">Epeira ventricosa</name>
    <dbReference type="NCBI Taxonomy" id="182803"/>
    <lineage>
        <taxon>Eukaryota</taxon>
        <taxon>Metazoa</taxon>
        <taxon>Ecdysozoa</taxon>
        <taxon>Arthropoda</taxon>
        <taxon>Chelicerata</taxon>
        <taxon>Arachnida</taxon>
        <taxon>Araneae</taxon>
        <taxon>Araneomorphae</taxon>
        <taxon>Entelegynae</taxon>
        <taxon>Araneoidea</taxon>
        <taxon>Araneidae</taxon>
        <taxon>Araneus</taxon>
    </lineage>
</organism>
<name>A0A4Y2DS39_ARAVE</name>
<proteinExistence type="predicted"/>